<proteinExistence type="predicted"/>
<accession>A0A975RAL7</accession>
<evidence type="ECO:0000259" key="1">
    <source>
        <dbReference type="Pfam" id="PF18480"/>
    </source>
</evidence>
<keyword evidence="3" id="KW-1185">Reference proteome</keyword>
<dbReference type="EMBL" id="CP073754">
    <property type="protein sequence ID" value="QWF71361.1"/>
    <property type="molecule type" value="Genomic_DNA"/>
</dbReference>
<dbReference type="Pfam" id="PF18480">
    <property type="entry name" value="DUF5615"/>
    <property type="match status" value="1"/>
</dbReference>
<name>A0A975RAL7_9GAMM</name>
<gene>
    <name evidence="2" type="ORF">KEF85_02410</name>
</gene>
<evidence type="ECO:0000313" key="2">
    <source>
        <dbReference type="EMBL" id="QWF71361.1"/>
    </source>
</evidence>
<organism evidence="2 3">
    <name type="scientific">Methylomonas paludis</name>
    <dbReference type="NCBI Taxonomy" id="1173101"/>
    <lineage>
        <taxon>Bacteria</taxon>
        <taxon>Pseudomonadati</taxon>
        <taxon>Pseudomonadota</taxon>
        <taxon>Gammaproteobacteria</taxon>
        <taxon>Methylococcales</taxon>
        <taxon>Methylococcaceae</taxon>
        <taxon>Methylomonas</taxon>
    </lineage>
</organism>
<reference evidence="2" key="1">
    <citation type="submission" date="2021-04" db="EMBL/GenBank/DDBJ databases">
        <title>Draft genome sequence data of methanotrophic Methylovulum sp. strain S1L and Methylomonas sp. strain S2AM isolated from boreal lake water columns.</title>
        <authorList>
            <person name="Rissanen A.J."/>
            <person name="Mangayil R."/>
            <person name="Svenning M.M."/>
            <person name="Khanongnuch R."/>
        </authorList>
    </citation>
    <scope>NUCLEOTIDE SEQUENCE</scope>
    <source>
        <strain evidence="2">S2AM</strain>
    </source>
</reference>
<dbReference type="RefSeq" id="WP_215583146.1">
    <property type="nucleotide sequence ID" value="NZ_CP073754.1"/>
</dbReference>
<evidence type="ECO:0000313" key="3">
    <source>
        <dbReference type="Proteomes" id="UP000676649"/>
    </source>
</evidence>
<dbReference type="Proteomes" id="UP000676649">
    <property type="component" value="Chromosome"/>
</dbReference>
<sequence length="110" mass="12582">MKLLLDENLSRRIIPFIQDYYPASTQVALIGLEQADDAAIRQYVITHDFVIVTQDADFYEMNLVYGQPPKIIWLKTGNQAKPVTIKALLDNHTQIIQTLMVDGKDCIEIF</sequence>
<dbReference type="InterPro" id="IPR041049">
    <property type="entry name" value="DUF5615"/>
</dbReference>
<dbReference type="AlphaFoldDB" id="A0A975RAL7"/>
<protein>
    <submittedName>
        <fullName evidence="2">DUF5615 family PIN-like protein</fullName>
    </submittedName>
</protein>
<feature type="domain" description="DUF5615" evidence="1">
    <location>
        <begin position="1"/>
        <end position="103"/>
    </location>
</feature>
<dbReference type="KEGG" id="mpad:KEF85_02410"/>